<evidence type="ECO:0000313" key="2">
    <source>
        <dbReference type="Proteomes" id="UP000011134"/>
    </source>
</evidence>
<accession>L8JE81</accession>
<sequence>MYFIGGIEDMTTMALSVISALARCRSSMDSLNPLALHTVNELRKISTVMAISNGKSSRGR</sequence>
<dbReference type="Proteomes" id="UP000011134">
    <property type="component" value="Unassembled WGS sequence"/>
</dbReference>
<proteinExistence type="predicted"/>
<dbReference type="PATRIC" id="fig|1056511.3.peg.2394"/>
<reference evidence="1 2" key="1">
    <citation type="submission" date="2012-12" db="EMBL/GenBank/DDBJ databases">
        <title>Genome Assembly of Photobacterium sp. AK15.</title>
        <authorList>
            <person name="Khatri I."/>
            <person name="Vaidya B."/>
            <person name="Srinivas T.N.R."/>
            <person name="Subramanian S."/>
            <person name="Pinnaka A."/>
        </authorList>
    </citation>
    <scope>NUCLEOTIDE SEQUENCE [LARGE SCALE GENOMIC DNA]</scope>
    <source>
        <strain evidence="1 2">AK15</strain>
    </source>
</reference>
<comment type="caution">
    <text evidence="1">The sequence shown here is derived from an EMBL/GenBank/DDBJ whole genome shotgun (WGS) entry which is preliminary data.</text>
</comment>
<evidence type="ECO:0000313" key="1">
    <source>
        <dbReference type="EMBL" id="ELR65814.1"/>
    </source>
</evidence>
<dbReference type="AlphaFoldDB" id="L8JE81"/>
<organism evidence="1 2">
    <name type="scientific">Photobacterium marinum</name>
    <dbReference type="NCBI Taxonomy" id="1056511"/>
    <lineage>
        <taxon>Bacteria</taxon>
        <taxon>Pseudomonadati</taxon>
        <taxon>Pseudomonadota</taxon>
        <taxon>Gammaproteobacteria</taxon>
        <taxon>Vibrionales</taxon>
        <taxon>Vibrionaceae</taxon>
        <taxon>Photobacterium</taxon>
    </lineage>
</organism>
<name>L8JE81_9GAMM</name>
<dbReference type="EMBL" id="AMZO01000016">
    <property type="protein sequence ID" value="ELR65814.1"/>
    <property type="molecule type" value="Genomic_DNA"/>
</dbReference>
<protein>
    <submittedName>
        <fullName evidence="1">Uncharacterized protein</fullName>
    </submittedName>
</protein>
<keyword evidence="2" id="KW-1185">Reference proteome</keyword>
<gene>
    <name evidence="1" type="ORF">C942_00901</name>
</gene>